<evidence type="ECO:0000313" key="2">
    <source>
        <dbReference type="EMBL" id="SHO77766.1"/>
    </source>
</evidence>
<keyword evidence="3" id="KW-1185">Reference proteome</keyword>
<dbReference type="VEuPathDB" id="FungiDB:MSYG_2108"/>
<gene>
    <name evidence="2" type="ORF">MSYG_2108</name>
</gene>
<dbReference type="Proteomes" id="UP000186303">
    <property type="component" value="Chromosome 3"/>
</dbReference>
<feature type="region of interest" description="Disordered" evidence="1">
    <location>
        <begin position="135"/>
        <end position="173"/>
    </location>
</feature>
<accession>A0A1M8A5N0</accession>
<evidence type="ECO:0000256" key="1">
    <source>
        <dbReference type="SAM" id="MobiDB-lite"/>
    </source>
</evidence>
<sequence length="898" mass="95620">MEAADADAAPHGRDWAWFDAPEAQHANVAWSRQGVVAHGMRNEHGAHVALLGDTGRAIHDTPLLRLFPPARAPTLGTALPTQLGAPTLLRFSPCGYTLLAYFPAEATAPLAPGQGSGAVQIPTAALPTLTATPIQQTPTATPASAATHAPVPDHVSPVTTLPSAAASPVPGTPHSLEAMSTLPVTQPNVVQGDQGVVCLWTRAPHAPVDRWALHQWVPVSYGAASLGCIHDDVIDALWLGAPRLWKMEGPAFVREPACGPSTFLPRAALSLDEAQREQACILVTRAGQVVFLHRLSSAAAAWHAFRVHYGSLSLASVVPPPPTLDAEQAPDLHAPPCAVRRACLCDVPDESVVLIAYEPVSCAFGPSALGLTELQIQMDGEMSFCVINPLPSVSVDVRDPSGRAAPVPWRTTLEWVRTASSLSLWLCVGEAAPAPAGHGATQSERTYLIEWAAQRTTTRASDELRSLWGSAPSDGADLSQGRWTMSVAARSELRGMVVTGLVPPQQPGPHRDAVWATVWEASVGAEVWGALDARTGTFTRLSESMPPSWLAHTAWALSPNGVLACTHLWPGGRLVCTPLPVSLHAPSDAGHLFALALLRHTAHTDVAHAARADGAGTYASLVHTIQATAAALQWGRDSARQSPSLAQTLQLVPVALSLVSGTAEAPQQRLYDRLALFAEWAAIHRALCAARTDYNNRRLTFLATESRPDVSFAPAHTWALAHALRRAISWLEQSASVCVQCQVPGVRPSDVPSDSLLELLTHTGACHLVHEVLAGLLVLAKWLEQEAPAAWVARTLSDVRAPTAAQHAAAVRHHALVRDYVSTLLASTPVDVACIMEALAQAPYDVDATRFWDSLLGLREAHLSEEAFHLARSLVSGSDALRDRAALCTRYLRVELRA</sequence>
<dbReference type="AlphaFoldDB" id="A0A1M8A5N0"/>
<proteinExistence type="predicted"/>
<dbReference type="OMA" id="VACIMEA"/>
<organism evidence="2 3">
    <name type="scientific">Malassezia sympodialis (strain ATCC 42132)</name>
    <name type="common">Atopic eczema-associated yeast</name>
    <dbReference type="NCBI Taxonomy" id="1230383"/>
    <lineage>
        <taxon>Eukaryota</taxon>
        <taxon>Fungi</taxon>
        <taxon>Dikarya</taxon>
        <taxon>Basidiomycota</taxon>
        <taxon>Ustilaginomycotina</taxon>
        <taxon>Malasseziomycetes</taxon>
        <taxon>Malasseziales</taxon>
        <taxon>Malasseziaceae</taxon>
        <taxon>Malassezia</taxon>
    </lineage>
</organism>
<reference evidence="3" key="1">
    <citation type="journal article" date="2017" name="Nucleic Acids Res.">
        <title>Proteogenomics produces comprehensive and highly accurate protein-coding gene annotation in a complete genome assembly of Malassezia sympodialis.</title>
        <authorList>
            <person name="Zhu Y."/>
            <person name="Engstroem P.G."/>
            <person name="Tellgren-Roth C."/>
            <person name="Baudo C.D."/>
            <person name="Kennell J.C."/>
            <person name="Sun S."/>
            <person name="Billmyre R.B."/>
            <person name="Schroeder M.S."/>
            <person name="Andersson A."/>
            <person name="Holm T."/>
            <person name="Sigurgeirsson B."/>
            <person name="Wu G."/>
            <person name="Sankaranarayanan S.R."/>
            <person name="Siddharthan R."/>
            <person name="Sanyal K."/>
            <person name="Lundeberg J."/>
            <person name="Nystedt B."/>
            <person name="Boekhout T."/>
            <person name="Dawson T.L. Jr."/>
            <person name="Heitman J."/>
            <person name="Scheynius A."/>
            <person name="Lehtioe J."/>
        </authorList>
    </citation>
    <scope>NUCLEOTIDE SEQUENCE [LARGE SCALE GENOMIC DNA]</scope>
    <source>
        <strain evidence="3">ATCC 42132</strain>
    </source>
</reference>
<feature type="compositionally biased region" description="Low complexity" evidence="1">
    <location>
        <begin position="135"/>
        <end position="152"/>
    </location>
</feature>
<name>A0A1M8A5N0_MALS4</name>
<protein>
    <submittedName>
        <fullName evidence="2">Uncharacterized protein</fullName>
    </submittedName>
</protein>
<evidence type="ECO:0000313" key="3">
    <source>
        <dbReference type="Proteomes" id="UP000186303"/>
    </source>
</evidence>
<dbReference type="EMBL" id="LT671823">
    <property type="protein sequence ID" value="SHO77766.1"/>
    <property type="molecule type" value="Genomic_DNA"/>
</dbReference>
<dbReference type="OrthoDB" id="3345138at2759"/>